<keyword evidence="1" id="KW-0812">Transmembrane</keyword>
<sequence>MITRLHVIAIAAAVLLGLIVGGIAAWYWQDNRWSARLSRVDAVHSDTLAEIARVAAGQVQLEQEKRAELERQRRLIDEHYFKEYTDVTSINAELVADLAAARQRLSVRAAGAICPGGVPPAAGAPGMDDGAGARADLHPAVAAGVVGVTGRADECRVRLGALQEWVRGVVGE</sequence>
<keyword evidence="1" id="KW-1133">Transmembrane helix</keyword>
<dbReference type="Pfam" id="PF03245">
    <property type="entry name" value="Phage_lysis"/>
    <property type="match status" value="1"/>
</dbReference>
<dbReference type="InterPro" id="IPR004929">
    <property type="entry name" value="I-spanin"/>
</dbReference>
<dbReference type="RefSeq" id="WP_080051530.1">
    <property type="nucleotide sequence ID" value="NZ_CP020100.1"/>
</dbReference>
<evidence type="ECO:0000313" key="3">
    <source>
        <dbReference type="Proteomes" id="UP000243488"/>
    </source>
</evidence>
<evidence type="ECO:0000313" key="2">
    <source>
        <dbReference type="EMBL" id="AQZ96622.1"/>
    </source>
</evidence>
<evidence type="ECO:0000256" key="1">
    <source>
        <dbReference type="SAM" id="Phobius"/>
    </source>
</evidence>
<dbReference type="GO" id="GO:0044659">
    <property type="term" value="P:viral release from host cell by cytolysis"/>
    <property type="evidence" value="ECO:0007669"/>
    <property type="project" value="InterPro"/>
</dbReference>
<dbReference type="EMBL" id="CP020100">
    <property type="protein sequence ID" value="AQZ96622.1"/>
    <property type="molecule type" value="Genomic_DNA"/>
</dbReference>
<organism evidence="2 3">
    <name type="scientific">Halopseudomonas phragmitis</name>
    <dbReference type="NCBI Taxonomy" id="1931241"/>
    <lineage>
        <taxon>Bacteria</taxon>
        <taxon>Pseudomonadati</taxon>
        <taxon>Pseudomonadota</taxon>
        <taxon>Gammaproteobacteria</taxon>
        <taxon>Pseudomonadales</taxon>
        <taxon>Pseudomonadaceae</taxon>
        <taxon>Halopseudomonas</taxon>
    </lineage>
</organism>
<accession>A0A1V0B9N2</accession>
<name>A0A1V0B9N2_9GAMM</name>
<keyword evidence="3" id="KW-1185">Reference proteome</keyword>
<evidence type="ECO:0008006" key="4">
    <source>
        <dbReference type="Google" id="ProtNLM"/>
    </source>
</evidence>
<reference evidence="2 3" key="1">
    <citation type="submission" date="2017-03" db="EMBL/GenBank/DDBJ databases">
        <title>Complete genome sequence of the novel DNRA strain Pseudomonas sp. S-6-2 isolated from Chinese polluted river sediment. Journal of Biotechnology.</title>
        <authorList>
            <person name="Li J."/>
            <person name="Xiang F."/>
            <person name="Wang L."/>
            <person name="Xi L."/>
            <person name="Liu J."/>
        </authorList>
    </citation>
    <scope>NUCLEOTIDE SEQUENCE [LARGE SCALE GENOMIC DNA]</scope>
    <source>
        <strain evidence="2 3">S-6-2</strain>
    </source>
</reference>
<keyword evidence="1" id="KW-0472">Membrane</keyword>
<feature type="transmembrane region" description="Helical" evidence="1">
    <location>
        <begin position="7"/>
        <end position="28"/>
    </location>
</feature>
<protein>
    <recommendedName>
        <fullName evidence="4">Lysis protein</fullName>
    </recommendedName>
</protein>
<gene>
    <name evidence="2" type="ORF">BVH74_18505</name>
</gene>
<proteinExistence type="predicted"/>
<dbReference type="AlphaFoldDB" id="A0A1V0B9N2"/>
<dbReference type="Proteomes" id="UP000243488">
    <property type="component" value="Chromosome"/>
</dbReference>
<dbReference type="KEGG" id="ppha:BVH74_18505"/>